<proteinExistence type="predicted"/>
<organism evidence="1 2">
    <name type="scientific">Vibrio cholerae</name>
    <dbReference type="NCBI Taxonomy" id="666"/>
    <lineage>
        <taxon>Bacteria</taxon>
        <taxon>Pseudomonadati</taxon>
        <taxon>Pseudomonadota</taxon>
        <taxon>Gammaproteobacteria</taxon>
        <taxon>Vibrionales</taxon>
        <taxon>Vibrionaceae</taxon>
        <taxon>Vibrio</taxon>
    </lineage>
</organism>
<comment type="caution">
    <text evidence="1">The sequence shown here is derived from an EMBL/GenBank/DDBJ whole genome shotgun (WGS) entry which is preliminary data.</text>
</comment>
<dbReference type="RefSeq" id="WP_154715452.1">
    <property type="nucleotide sequence ID" value="NZ_JACYSR010000012.1"/>
</dbReference>
<accession>A0A7Z7VNT1</accession>
<protein>
    <submittedName>
        <fullName evidence="1">Uncharacterized protein</fullName>
    </submittedName>
</protein>
<reference evidence="1 2" key="1">
    <citation type="submission" date="2019-02" db="EMBL/GenBank/DDBJ databases">
        <title>Genomic plasticity associated with the antimicrobial resistance in Vibrio cholerae.</title>
        <authorList>
            <person name="Verma J."/>
            <person name="Bag S."/>
            <person name="Saha B."/>
            <person name="Kumar P."/>
            <person name="Ghosh T.S."/>
            <person name="Dayal M."/>
            <person name="Senapati T."/>
            <person name="Mehra S."/>
            <person name="Dey P."/>
            <person name="Desigamani A."/>
            <person name="Kumar D."/>
            <person name="Rana P."/>
            <person name="Kumar B."/>
            <person name="Maiti T.K."/>
            <person name="Sharma N.C."/>
            <person name="Bhadra R.K."/>
            <person name="Mutreja A."/>
            <person name="Nair G.B."/>
            <person name="Ramamurthy T."/>
            <person name="Das B."/>
        </authorList>
    </citation>
    <scope>NUCLEOTIDE SEQUENCE [LARGE SCALE GENOMIC DNA]</scope>
    <source>
        <strain evidence="1 2">IDH06781</strain>
    </source>
</reference>
<dbReference type="Proteomes" id="UP000294145">
    <property type="component" value="Unassembled WGS sequence"/>
</dbReference>
<gene>
    <name evidence="1" type="ORF">EYB64_12245</name>
</gene>
<evidence type="ECO:0000313" key="2">
    <source>
        <dbReference type="Proteomes" id="UP000294145"/>
    </source>
</evidence>
<evidence type="ECO:0000313" key="1">
    <source>
        <dbReference type="EMBL" id="TBM41338.1"/>
    </source>
</evidence>
<name>A0A7Z7VNT1_VIBCL</name>
<dbReference type="AlphaFoldDB" id="A0A7Z7VNT1"/>
<sequence length="205" mass="23072">MNTQELNTVLTRIQNAKRCTDSLLEKTQAFAQFVEQQMQDIGVKQLMGGKYQLRTIRSSVGTDTSLYMRTNVDLGYEMLYVCLDVSSIDAERDSYLLWGDYNASYNKPNREDIFEFISDADTLLIELAELDKTPSTEALEQALKQCYVKVGVLLKDGTCGTLNIDADKDPESFCGELVTVELNDENGNRIRVKGVVIEILSVEEV</sequence>
<dbReference type="EMBL" id="SISP01000020">
    <property type="protein sequence ID" value="TBM41338.1"/>
    <property type="molecule type" value="Genomic_DNA"/>
</dbReference>